<evidence type="ECO:0000313" key="5">
    <source>
        <dbReference type="EMBL" id="AWV88347.1"/>
    </source>
</evidence>
<keyword evidence="2" id="KW-0812">Transmembrane</keyword>
<keyword evidence="6" id="KW-1185">Reference proteome</keyword>
<sequence length="150" mass="16654">MESSSLNAPPSDLIGRPEVYPNRSLKRIGTWFIILLLATIFLGASVPKLGELGLFDSGFTRWGYPTWFAKGIGMIEATAAIFLIIPSTALYSAIVLGVVMIGAIVTHLFFGEAIYALIPFTMLLLLTFVAWVRRPERVHTMIRRRKVGIE</sequence>
<evidence type="ECO:0000313" key="6">
    <source>
        <dbReference type="Proteomes" id="UP000249799"/>
    </source>
</evidence>
<evidence type="ECO:0000256" key="2">
    <source>
        <dbReference type="ARBA" id="ARBA00022692"/>
    </source>
</evidence>
<keyword evidence="4" id="KW-0472">Membrane</keyword>
<dbReference type="EMBL" id="CP030032">
    <property type="protein sequence ID" value="AWV88347.1"/>
    <property type="molecule type" value="Genomic_DNA"/>
</dbReference>
<gene>
    <name evidence="5" type="ORF">DN745_02910</name>
</gene>
<reference evidence="5 6" key="1">
    <citation type="submission" date="2018-06" db="EMBL/GenBank/DDBJ databases">
        <title>Lujinxingia sediminis gen. nov. sp. nov., a new facultative anaerobic member of the class Deltaproteobacteria, and proposal of Lujinxingaceae fam. nov.</title>
        <authorList>
            <person name="Guo L.-Y."/>
            <person name="Li C.-M."/>
            <person name="Wang S."/>
            <person name="Du Z.-J."/>
        </authorList>
    </citation>
    <scope>NUCLEOTIDE SEQUENCE [LARGE SCALE GENOMIC DNA]</scope>
    <source>
        <strain evidence="5 6">FA350</strain>
    </source>
</reference>
<evidence type="ECO:0000256" key="3">
    <source>
        <dbReference type="ARBA" id="ARBA00022989"/>
    </source>
</evidence>
<dbReference type="Proteomes" id="UP000249799">
    <property type="component" value="Chromosome"/>
</dbReference>
<dbReference type="InterPro" id="IPR032808">
    <property type="entry name" value="DoxX"/>
</dbReference>
<comment type="subcellular location">
    <subcellularLocation>
        <location evidence="1">Membrane</location>
        <topology evidence="1">Multi-pass membrane protein</topology>
    </subcellularLocation>
</comment>
<name>A0A2Z4FH96_9DELT</name>
<dbReference type="GO" id="GO:0016020">
    <property type="term" value="C:membrane"/>
    <property type="evidence" value="ECO:0007669"/>
    <property type="project" value="UniProtKB-SubCell"/>
</dbReference>
<dbReference type="Pfam" id="PF13564">
    <property type="entry name" value="DoxX_2"/>
    <property type="match status" value="1"/>
</dbReference>
<protein>
    <submittedName>
        <fullName evidence="5">DoxX family protein</fullName>
    </submittedName>
</protein>
<proteinExistence type="predicted"/>
<dbReference type="KEGG" id="bsed:DN745_02910"/>
<organism evidence="5 6">
    <name type="scientific">Bradymonas sediminis</name>
    <dbReference type="NCBI Taxonomy" id="1548548"/>
    <lineage>
        <taxon>Bacteria</taxon>
        <taxon>Deltaproteobacteria</taxon>
        <taxon>Bradymonadales</taxon>
        <taxon>Bradymonadaceae</taxon>
        <taxon>Bradymonas</taxon>
    </lineage>
</organism>
<accession>A0A2Z4FH96</accession>
<dbReference type="AlphaFoldDB" id="A0A2Z4FH96"/>
<evidence type="ECO:0000256" key="4">
    <source>
        <dbReference type="ARBA" id="ARBA00023136"/>
    </source>
</evidence>
<dbReference type="RefSeq" id="WP_111332006.1">
    <property type="nucleotide sequence ID" value="NZ_CP030032.1"/>
</dbReference>
<dbReference type="OrthoDB" id="795468at2"/>
<keyword evidence="3" id="KW-1133">Transmembrane helix</keyword>
<evidence type="ECO:0000256" key="1">
    <source>
        <dbReference type="ARBA" id="ARBA00004141"/>
    </source>
</evidence>